<gene>
    <name evidence="1" type="ORF">SPLIT_LOCUS2132</name>
</gene>
<dbReference type="Proteomes" id="UP001153321">
    <property type="component" value="Chromosome 14"/>
</dbReference>
<organism evidence="1 2">
    <name type="scientific">Spodoptera littoralis</name>
    <name type="common">Egyptian cotton leafworm</name>
    <dbReference type="NCBI Taxonomy" id="7109"/>
    <lineage>
        <taxon>Eukaryota</taxon>
        <taxon>Metazoa</taxon>
        <taxon>Ecdysozoa</taxon>
        <taxon>Arthropoda</taxon>
        <taxon>Hexapoda</taxon>
        <taxon>Insecta</taxon>
        <taxon>Pterygota</taxon>
        <taxon>Neoptera</taxon>
        <taxon>Endopterygota</taxon>
        <taxon>Lepidoptera</taxon>
        <taxon>Glossata</taxon>
        <taxon>Ditrysia</taxon>
        <taxon>Noctuoidea</taxon>
        <taxon>Noctuidae</taxon>
        <taxon>Amphipyrinae</taxon>
        <taxon>Spodoptera</taxon>
    </lineage>
</organism>
<protein>
    <submittedName>
        <fullName evidence="1">Uncharacterized protein</fullName>
    </submittedName>
</protein>
<name>A0A9P0HZS5_SPOLI</name>
<evidence type="ECO:0000313" key="1">
    <source>
        <dbReference type="EMBL" id="CAH1636770.1"/>
    </source>
</evidence>
<reference evidence="1" key="1">
    <citation type="submission" date="2022-02" db="EMBL/GenBank/DDBJ databases">
        <authorList>
            <person name="King R."/>
        </authorList>
    </citation>
    <scope>NUCLEOTIDE SEQUENCE</scope>
</reference>
<sequence length="10" mass="1386">MYFLRLSRYH</sequence>
<accession>A0A9P0HZS5</accession>
<proteinExistence type="predicted"/>
<dbReference type="EMBL" id="LR824545">
    <property type="protein sequence ID" value="CAH1636770.1"/>
    <property type="molecule type" value="Genomic_DNA"/>
</dbReference>
<evidence type="ECO:0000313" key="2">
    <source>
        <dbReference type="Proteomes" id="UP001153321"/>
    </source>
</evidence>
<keyword evidence="2" id="KW-1185">Reference proteome</keyword>